<sequence>MPKVKCNCKEAARRLVSLGLSYSEVSKILGVSEKTVKKWIGGAQGAFQTPRQQKPAETRTVEPAAGTEAWRTVNAPVFQNEWVRLLREKGGR</sequence>
<evidence type="ECO:0000313" key="3">
    <source>
        <dbReference type="Proteomes" id="UP000256877"/>
    </source>
</evidence>
<dbReference type="Proteomes" id="UP000256877">
    <property type="component" value="Unassembled WGS sequence"/>
</dbReference>
<protein>
    <submittedName>
        <fullName evidence="2">Uncharacterized protein</fullName>
    </submittedName>
</protein>
<dbReference type="Pfam" id="PF13384">
    <property type="entry name" value="HTH_23"/>
    <property type="match status" value="1"/>
</dbReference>
<dbReference type="Proteomes" id="UP000257123">
    <property type="component" value="Unassembled WGS sequence"/>
</dbReference>
<reference evidence="3 4" key="1">
    <citation type="submission" date="2017-07" db="EMBL/GenBank/DDBJ databases">
        <title>Draft genome sequence of aerobic hyperthermophilic archaea, Pyrobaculum aerophilum YKB31 and YKB32.</title>
        <authorList>
            <person name="Mochizuki T."/>
            <person name="Berliner A.J."/>
            <person name="Yoshida-Takashima Y."/>
            <person name="Takaki Y."/>
            <person name="Nunoura T."/>
            <person name="Takai K."/>
        </authorList>
    </citation>
    <scope>NUCLEOTIDE SEQUENCE [LARGE SCALE GENOMIC DNA]</scope>
    <source>
        <strain evidence="1 4">YKB31</strain>
        <strain evidence="2 3">YKB32</strain>
    </source>
</reference>
<dbReference type="AlphaFoldDB" id="A0A371QZR3"/>
<name>A0A371QZR3_9CREN</name>
<gene>
    <name evidence="1" type="ORF">CGL51_14615</name>
    <name evidence="2" type="ORF">CGL52_11285</name>
</gene>
<evidence type="ECO:0000313" key="1">
    <source>
        <dbReference type="EMBL" id="RFA92332.1"/>
    </source>
</evidence>
<evidence type="ECO:0000313" key="4">
    <source>
        <dbReference type="Proteomes" id="UP000257123"/>
    </source>
</evidence>
<proteinExistence type="predicted"/>
<dbReference type="EMBL" id="NMUE01000101">
    <property type="protein sequence ID" value="RFA92332.1"/>
    <property type="molecule type" value="Genomic_DNA"/>
</dbReference>
<dbReference type="EMBL" id="NMUF01000041">
    <property type="protein sequence ID" value="RFA96203.1"/>
    <property type="molecule type" value="Genomic_DNA"/>
</dbReference>
<accession>A0A371QZR3</accession>
<dbReference type="RefSeq" id="WP_116422225.1">
    <property type="nucleotide sequence ID" value="NZ_NMUE01000101.1"/>
</dbReference>
<dbReference type="Gene3D" id="1.10.10.60">
    <property type="entry name" value="Homeodomain-like"/>
    <property type="match status" value="1"/>
</dbReference>
<organism evidence="2 3">
    <name type="scientific">Pyrobaculum aerophilum</name>
    <dbReference type="NCBI Taxonomy" id="13773"/>
    <lineage>
        <taxon>Archaea</taxon>
        <taxon>Thermoproteota</taxon>
        <taxon>Thermoprotei</taxon>
        <taxon>Thermoproteales</taxon>
        <taxon>Thermoproteaceae</taxon>
        <taxon>Pyrobaculum</taxon>
    </lineage>
</organism>
<comment type="caution">
    <text evidence="2">The sequence shown here is derived from an EMBL/GenBank/DDBJ whole genome shotgun (WGS) entry which is preliminary data.</text>
</comment>
<evidence type="ECO:0000313" key="2">
    <source>
        <dbReference type="EMBL" id="RFA96203.1"/>
    </source>
</evidence>